<evidence type="ECO:0000313" key="2">
    <source>
        <dbReference type="Proteomes" id="UP000054783"/>
    </source>
</evidence>
<dbReference type="AlphaFoldDB" id="A0A0V0ZIY8"/>
<protein>
    <submittedName>
        <fullName evidence="1">Uncharacterized protein</fullName>
    </submittedName>
</protein>
<dbReference type="EMBL" id="JYDQ01000169">
    <property type="protein sequence ID" value="KRY12259.1"/>
    <property type="molecule type" value="Genomic_DNA"/>
</dbReference>
<comment type="caution">
    <text evidence="1">The sequence shown here is derived from an EMBL/GenBank/DDBJ whole genome shotgun (WGS) entry which is preliminary data.</text>
</comment>
<organism evidence="1 2">
    <name type="scientific">Trichinella patagoniensis</name>
    <dbReference type="NCBI Taxonomy" id="990121"/>
    <lineage>
        <taxon>Eukaryota</taxon>
        <taxon>Metazoa</taxon>
        <taxon>Ecdysozoa</taxon>
        <taxon>Nematoda</taxon>
        <taxon>Enoplea</taxon>
        <taxon>Dorylaimia</taxon>
        <taxon>Trichinellida</taxon>
        <taxon>Trichinellidae</taxon>
        <taxon>Trichinella</taxon>
    </lineage>
</organism>
<dbReference type="Proteomes" id="UP000054783">
    <property type="component" value="Unassembled WGS sequence"/>
</dbReference>
<proteinExistence type="predicted"/>
<sequence>MHRASGLRSRTVLTGSAGMATSSKYIEEKNCHIKDAVKNRRRDRLAGGVTLRSSSKIRPGSLLSLTPNNMIAWHGIFQLLDRVSFSSRQPLFPNETRLMKSAMRRARRSKEDLPLTFP</sequence>
<dbReference type="OrthoDB" id="5932569at2759"/>
<gene>
    <name evidence="1" type="ORF">T12_2102</name>
</gene>
<keyword evidence="2" id="KW-1185">Reference proteome</keyword>
<evidence type="ECO:0000313" key="1">
    <source>
        <dbReference type="EMBL" id="KRY12259.1"/>
    </source>
</evidence>
<name>A0A0V0ZIY8_9BILA</name>
<reference evidence="1 2" key="1">
    <citation type="submission" date="2015-01" db="EMBL/GenBank/DDBJ databases">
        <title>Evolution of Trichinella species and genotypes.</title>
        <authorList>
            <person name="Korhonen P.K."/>
            <person name="Edoardo P."/>
            <person name="Giuseppe L.R."/>
            <person name="Gasser R.B."/>
        </authorList>
    </citation>
    <scope>NUCLEOTIDE SEQUENCE [LARGE SCALE GENOMIC DNA]</scope>
    <source>
        <strain evidence="1">ISS2496</strain>
    </source>
</reference>
<accession>A0A0V0ZIY8</accession>